<proteinExistence type="predicted"/>
<evidence type="ECO:0000313" key="3">
    <source>
        <dbReference type="EMBL" id="GGS80172.1"/>
    </source>
</evidence>
<reference evidence="4" key="1">
    <citation type="journal article" date="2019" name="Int. J. Syst. Evol. Microbiol.">
        <title>The Global Catalogue of Microorganisms (GCM) 10K type strain sequencing project: providing services to taxonomists for standard genome sequencing and annotation.</title>
        <authorList>
            <consortium name="The Broad Institute Genomics Platform"/>
            <consortium name="The Broad Institute Genome Sequencing Center for Infectious Disease"/>
            <person name="Wu L."/>
            <person name="Ma J."/>
        </authorList>
    </citation>
    <scope>NUCLEOTIDE SEQUENCE [LARGE SCALE GENOMIC DNA]</scope>
    <source>
        <strain evidence="4">JCM 4350</strain>
    </source>
</reference>
<feature type="transmembrane region" description="Helical" evidence="2">
    <location>
        <begin position="130"/>
        <end position="155"/>
    </location>
</feature>
<feature type="region of interest" description="Disordered" evidence="1">
    <location>
        <begin position="1"/>
        <end position="35"/>
    </location>
</feature>
<feature type="transmembrane region" description="Helical" evidence="2">
    <location>
        <begin position="97"/>
        <end position="118"/>
    </location>
</feature>
<protein>
    <submittedName>
        <fullName evidence="3">Uncharacterized protein</fullName>
    </submittedName>
</protein>
<evidence type="ECO:0000256" key="2">
    <source>
        <dbReference type="SAM" id="Phobius"/>
    </source>
</evidence>
<keyword evidence="4" id="KW-1185">Reference proteome</keyword>
<comment type="caution">
    <text evidence="3">The sequence shown here is derived from an EMBL/GenBank/DDBJ whole genome shotgun (WGS) entry which is preliminary data.</text>
</comment>
<dbReference type="EMBL" id="BMSZ01000026">
    <property type="protein sequence ID" value="GGS80172.1"/>
    <property type="molecule type" value="Genomic_DNA"/>
</dbReference>
<organism evidence="3 4">
    <name type="scientific">Streptomyces badius</name>
    <dbReference type="NCBI Taxonomy" id="1941"/>
    <lineage>
        <taxon>Bacteria</taxon>
        <taxon>Bacillati</taxon>
        <taxon>Actinomycetota</taxon>
        <taxon>Actinomycetes</taxon>
        <taxon>Kitasatosporales</taxon>
        <taxon>Streptomycetaceae</taxon>
        <taxon>Streptomyces</taxon>
    </lineage>
</organism>
<keyword evidence="2" id="KW-1133">Transmembrane helix</keyword>
<feature type="compositionally biased region" description="Basic and acidic residues" evidence="1">
    <location>
        <begin position="1"/>
        <end position="11"/>
    </location>
</feature>
<keyword evidence="2" id="KW-0472">Membrane</keyword>
<name>A0ABQ2TRD7_STRBA</name>
<sequence length="165" mass="18167">MTRTFHQEHPDAALARTPAPPKLANTTRPWNGAPPKLIEKRHRYCSIKPLGITGTQLHDWLERDQGLSGASVPVTVLLLGGAVIWSGFLPFRTDRHLVIDVPALTAYGIVFYGVHWGMVPTVHPQTVSWWIWHTVLVTLLCTLLPALPAAIAALIDRSPDPAPVK</sequence>
<evidence type="ECO:0000313" key="4">
    <source>
        <dbReference type="Proteomes" id="UP000659767"/>
    </source>
</evidence>
<feature type="transmembrane region" description="Helical" evidence="2">
    <location>
        <begin position="67"/>
        <end position="85"/>
    </location>
</feature>
<keyword evidence="2" id="KW-0812">Transmembrane</keyword>
<dbReference type="RefSeq" id="WP_199889689.1">
    <property type="nucleotide sequence ID" value="NZ_BMSZ01000026.1"/>
</dbReference>
<dbReference type="Proteomes" id="UP000659767">
    <property type="component" value="Unassembled WGS sequence"/>
</dbReference>
<gene>
    <name evidence="3" type="ORF">GCM10010253_63670</name>
</gene>
<accession>A0ABQ2TRD7</accession>
<evidence type="ECO:0000256" key="1">
    <source>
        <dbReference type="SAM" id="MobiDB-lite"/>
    </source>
</evidence>